<comment type="caution">
    <text evidence="2">The sequence shown here is derived from an EMBL/GenBank/DDBJ whole genome shotgun (WGS) entry which is preliminary data.</text>
</comment>
<dbReference type="EMBL" id="BKCJ010551413">
    <property type="protein sequence ID" value="GFB09755.1"/>
    <property type="molecule type" value="Genomic_DNA"/>
</dbReference>
<organism evidence="2">
    <name type="scientific">Tanacetum cinerariifolium</name>
    <name type="common">Dalmatian daisy</name>
    <name type="synonym">Chrysanthemum cinerariifolium</name>
    <dbReference type="NCBI Taxonomy" id="118510"/>
    <lineage>
        <taxon>Eukaryota</taxon>
        <taxon>Viridiplantae</taxon>
        <taxon>Streptophyta</taxon>
        <taxon>Embryophyta</taxon>
        <taxon>Tracheophyta</taxon>
        <taxon>Spermatophyta</taxon>
        <taxon>Magnoliopsida</taxon>
        <taxon>eudicotyledons</taxon>
        <taxon>Gunneridae</taxon>
        <taxon>Pentapetalae</taxon>
        <taxon>asterids</taxon>
        <taxon>campanulids</taxon>
        <taxon>Asterales</taxon>
        <taxon>Asteraceae</taxon>
        <taxon>Asteroideae</taxon>
        <taxon>Anthemideae</taxon>
        <taxon>Anthemidinae</taxon>
        <taxon>Tanacetum</taxon>
    </lineage>
</organism>
<feature type="compositionally biased region" description="Polar residues" evidence="1">
    <location>
        <begin position="119"/>
        <end position="131"/>
    </location>
</feature>
<proteinExistence type="predicted"/>
<feature type="region of interest" description="Disordered" evidence="1">
    <location>
        <begin position="119"/>
        <end position="184"/>
    </location>
</feature>
<reference evidence="2" key="1">
    <citation type="journal article" date="2019" name="Sci. Rep.">
        <title>Draft genome of Tanacetum cinerariifolium, the natural source of mosquito coil.</title>
        <authorList>
            <person name="Yamashiro T."/>
            <person name="Shiraishi A."/>
            <person name="Satake H."/>
            <person name="Nakayama K."/>
        </authorList>
    </citation>
    <scope>NUCLEOTIDE SEQUENCE</scope>
</reference>
<feature type="compositionally biased region" description="Polar residues" evidence="1">
    <location>
        <begin position="205"/>
        <end position="221"/>
    </location>
</feature>
<feature type="compositionally biased region" description="Low complexity" evidence="1">
    <location>
        <begin position="222"/>
        <end position="234"/>
    </location>
</feature>
<evidence type="ECO:0000313" key="2">
    <source>
        <dbReference type="EMBL" id="GFB09755.1"/>
    </source>
</evidence>
<dbReference type="AlphaFoldDB" id="A0A699KSX8"/>
<feature type="region of interest" description="Disordered" evidence="1">
    <location>
        <begin position="205"/>
        <end position="252"/>
    </location>
</feature>
<accession>A0A699KSX8</accession>
<gene>
    <name evidence="2" type="ORF">Tci_681726</name>
</gene>
<evidence type="ECO:0000256" key="1">
    <source>
        <dbReference type="SAM" id="MobiDB-lite"/>
    </source>
</evidence>
<protein>
    <submittedName>
        <fullName evidence="2">Retrovirus-related Pol polyprotein from transposon TNT 1-94</fullName>
    </submittedName>
</protein>
<sequence length="277" mass="31188">MKSRTKVLVAETLDWDEEEVFNDEEVTQVKVLMALADDELIVRKSHACNGEWVDITIRKVNTLLSMDEDVDCEQIPHQKKKVLGGELFTESLSKNDENENRFIPASMRILVPKSQVVNESLESTKTSNAPESSKDSKPESLTHPPPLKTLLGASPSSDVMPLTFKPHSPREKPDLVPTEVKYTEQESKINKLTKLVQMLIDEKVNSAQKTQESNSQIQQTNSSKSVDSSKISQDSKPKAHNAGSSKSLRPKPIQKPQIKCELCHYTNYLIDDCYRIL</sequence>
<name>A0A699KSX8_TANCI</name>